<evidence type="ECO:0000313" key="1">
    <source>
        <dbReference type="EMBL" id="KAI0053831.1"/>
    </source>
</evidence>
<reference evidence="1" key="2">
    <citation type="journal article" date="2022" name="New Phytol.">
        <title>Evolutionary transition to the ectomycorrhizal habit in the genomes of a hyperdiverse lineage of mushroom-forming fungi.</title>
        <authorList>
            <person name="Looney B."/>
            <person name="Miyauchi S."/>
            <person name="Morin E."/>
            <person name="Drula E."/>
            <person name="Courty P.E."/>
            <person name="Kohler A."/>
            <person name="Kuo A."/>
            <person name="LaButti K."/>
            <person name="Pangilinan J."/>
            <person name="Lipzen A."/>
            <person name="Riley R."/>
            <person name="Andreopoulos W."/>
            <person name="He G."/>
            <person name="Johnson J."/>
            <person name="Nolan M."/>
            <person name="Tritt A."/>
            <person name="Barry K.W."/>
            <person name="Grigoriev I.V."/>
            <person name="Nagy L.G."/>
            <person name="Hibbett D."/>
            <person name="Henrissat B."/>
            <person name="Matheny P.B."/>
            <person name="Labbe J."/>
            <person name="Martin F.M."/>
        </authorList>
    </citation>
    <scope>NUCLEOTIDE SEQUENCE</scope>
    <source>
        <strain evidence="1">FP105234-sp</strain>
    </source>
</reference>
<sequence>MCRSDAPSPALMSPQMSPPAIRPLRALSLPYFIPRNSRGALPVYSDIRNGRTRYLISVRNIQGDTNALANDLAKDLFVPGSPEAQRIKVQIIRSKHLLLAGGRWKHNIVHWLADKGF</sequence>
<protein>
    <submittedName>
        <fullName evidence="1">Uncharacterized protein</fullName>
    </submittedName>
</protein>
<gene>
    <name evidence="1" type="ORF">FA95DRAFT_1578959</name>
</gene>
<dbReference type="EMBL" id="MU275838">
    <property type="protein sequence ID" value="KAI0053831.1"/>
    <property type="molecule type" value="Genomic_DNA"/>
</dbReference>
<evidence type="ECO:0000313" key="2">
    <source>
        <dbReference type="Proteomes" id="UP000814033"/>
    </source>
</evidence>
<organism evidence="1 2">
    <name type="scientific">Auriscalpium vulgare</name>
    <dbReference type="NCBI Taxonomy" id="40419"/>
    <lineage>
        <taxon>Eukaryota</taxon>
        <taxon>Fungi</taxon>
        <taxon>Dikarya</taxon>
        <taxon>Basidiomycota</taxon>
        <taxon>Agaricomycotina</taxon>
        <taxon>Agaricomycetes</taxon>
        <taxon>Russulales</taxon>
        <taxon>Auriscalpiaceae</taxon>
        <taxon>Auriscalpium</taxon>
    </lineage>
</organism>
<dbReference type="Proteomes" id="UP000814033">
    <property type="component" value="Unassembled WGS sequence"/>
</dbReference>
<comment type="caution">
    <text evidence="1">The sequence shown here is derived from an EMBL/GenBank/DDBJ whole genome shotgun (WGS) entry which is preliminary data.</text>
</comment>
<name>A0ACB8SD68_9AGAM</name>
<reference evidence="1" key="1">
    <citation type="submission" date="2021-02" db="EMBL/GenBank/DDBJ databases">
        <authorList>
            <consortium name="DOE Joint Genome Institute"/>
            <person name="Ahrendt S."/>
            <person name="Looney B.P."/>
            <person name="Miyauchi S."/>
            <person name="Morin E."/>
            <person name="Drula E."/>
            <person name="Courty P.E."/>
            <person name="Chicoki N."/>
            <person name="Fauchery L."/>
            <person name="Kohler A."/>
            <person name="Kuo A."/>
            <person name="Labutti K."/>
            <person name="Pangilinan J."/>
            <person name="Lipzen A."/>
            <person name="Riley R."/>
            <person name="Andreopoulos W."/>
            <person name="He G."/>
            <person name="Johnson J."/>
            <person name="Barry K.W."/>
            <person name="Grigoriev I.V."/>
            <person name="Nagy L."/>
            <person name="Hibbett D."/>
            <person name="Henrissat B."/>
            <person name="Matheny P.B."/>
            <person name="Labbe J."/>
            <person name="Martin F."/>
        </authorList>
    </citation>
    <scope>NUCLEOTIDE SEQUENCE</scope>
    <source>
        <strain evidence="1">FP105234-sp</strain>
    </source>
</reference>
<proteinExistence type="predicted"/>
<keyword evidence="2" id="KW-1185">Reference proteome</keyword>
<accession>A0ACB8SD68</accession>